<dbReference type="InterPro" id="IPR053842">
    <property type="entry name" value="NikA-like"/>
</dbReference>
<organism evidence="1 2">
    <name type="scientific">Microbacterium enclense</name>
    <dbReference type="NCBI Taxonomy" id="993073"/>
    <lineage>
        <taxon>Bacteria</taxon>
        <taxon>Bacillati</taxon>
        <taxon>Actinomycetota</taxon>
        <taxon>Actinomycetes</taxon>
        <taxon>Micrococcales</taxon>
        <taxon>Microbacteriaceae</taxon>
        <taxon>Microbacterium</taxon>
    </lineage>
</organism>
<name>A0A1G6RIB5_9MICO</name>
<dbReference type="Pfam" id="PF21983">
    <property type="entry name" value="NikA-like"/>
    <property type="match status" value="1"/>
</dbReference>
<dbReference type="STRING" id="993073.AS029_16245"/>
<dbReference type="RefSeq" id="WP_058233641.1">
    <property type="nucleotide sequence ID" value="NZ_FMYG01000011.1"/>
</dbReference>
<reference evidence="1 2" key="1">
    <citation type="submission" date="2016-09" db="EMBL/GenBank/DDBJ databases">
        <authorList>
            <person name="Capua I."/>
            <person name="De Benedictis P."/>
            <person name="Joannis T."/>
            <person name="Lombin L.H."/>
            <person name="Cattoli G."/>
        </authorList>
    </citation>
    <scope>NUCLEOTIDE SEQUENCE [LARGE SCALE GENOMIC DNA]</scope>
    <source>
        <strain evidence="1 2">NIO-1002</strain>
    </source>
</reference>
<accession>A0A1G6RIB5</accession>
<gene>
    <name evidence="1" type="ORF">SAMN05216418_0126</name>
</gene>
<proteinExistence type="predicted"/>
<dbReference type="EMBL" id="FMYG01000011">
    <property type="protein sequence ID" value="SDD03656.1"/>
    <property type="molecule type" value="Genomic_DNA"/>
</dbReference>
<protein>
    <submittedName>
        <fullName evidence="1">Mobilisation protein (MobC)</fullName>
    </submittedName>
</protein>
<evidence type="ECO:0000313" key="2">
    <source>
        <dbReference type="Proteomes" id="UP000183203"/>
    </source>
</evidence>
<dbReference type="Proteomes" id="UP000183203">
    <property type="component" value="Unassembled WGS sequence"/>
</dbReference>
<dbReference type="AlphaFoldDB" id="A0A1G6RIB5"/>
<sequence>MVVLVSESNEKRQLFGRKRRANASGGRRDKRYTVAVTPEEDAQLRARAAVRDVKVPRLLFESAMDSNVVTASDRKAAVAMLFKLQREMSSVANNVNQIARFANTERRFVAEAEGVLVQYRALAREIEKALAAVNRT</sequence>
<evidence type="ECO:0000313" key="1">
    <source>
        <dbReference type="EMBL" id="SDD03656.1"/>
    </source>
</evidence>